<dbReference type="Proteomes" id="UP001162992">
    <property type="component" value="Chromosome 6"/>
</dbReference>
<dbReference type="EMBL" id="CM055097">
    <property type="protein sequence ID" value="KAJ7552365.1"/>
    <property type="molecule type" value="Genomic_DNA"/>
</dbReference>
<organism evidence="1 2">
    <name type="scientific">Diphasiastrum complanatum</name>
    <name type="common">Issler's clubmoss</name>
    <name type="synonym">Lycopodium complanatum</name>
    <dbReference type="NCBI Taxonomy" id="34168"/>
    <lineage>
        <taxon>Eukaryota</taxon>
        <taxon>Viridiplantae</taxon>
        <taxon>Streptophyta</taxon>
        <taxon>Embryophyta</taxon>
        <taxon>Tracheophyta</taxon>
        <taxon>Lycopodiopsida</taxon>
        <taxon>Lycopodiales</taxon>
        <taxon>Lycopodiaceae</taxon>
        <taxon>Lycopodioideae</taxon>
        <taxon>Diphasiastrum</taxon>
    </lineage>
</organism>
<proteinExistence type="predicted"/>
<reference evidence="2" key="1">
    <citation type="journal article" date="2024" name="Proc. Natl. Acad. Sci. U.S.A.">
        <title>Extraordinary preservation of gene collinearity over three hundred million years revealed in homosporous lycophytes.</title>
        <authorList>
            <person name="Li C."/>
            <person name="Wickell D."/>
            <person name="Kuo L.Y."/>
            <person name="Chen X."/>
            <person name="Nie B."/>
            <person name="Liao X."/>
            <person name="Peng D."/>
            <person name="Ji J."/>
            <person name="Jenkins J."/>
            <person name="Williams M."/>
            <person name="Shu S."/>
            <person name="Plott C."/>
            <person name="Barry K."/>
            <person name="Rajasekar S."/>
            <person name="Grimwood J."/>
            <person name="Han X."/>
            <person name="Sun S."/>
            <person name="Hou Z."/>
            <person name="He W."/>
            <person name="Dai G."/>
            <person name="Sun C."/>
            <person name="Schmutz J."/>
            <person name="Leebens-Mack J.H."/>
            <person name="Li F.W."/>
            <person name="Wang L."/>
        </authorList>
    </citation>
    <scope>NUCLEOTIDE SEQUENCE [LARGE SCALE GENOMIC DNA]</scope>
    <source>
        <strain evidence="2">cv. PW_Plant_1</strain>
    </source>
</reference>
<evidence type="ECO:0000313" key="1">
    <source>
        <dbReference type="EMBL" id="KAJ7552365.1"/>
    </source>
</evidence>
<comment type="caution">
    <text evidence="1">The sequence shown here is derived from an EMBL/GenBank/DDBJ whole genome shotgun (WGS) entry which is preliminary data.</text>
</comment>
<protein>
    <submittedName>
        <fullName evidence="1">Uncharacterized protein</fullName>
    </submittedName>
</protein>
<sequence>MERDLEALKQMQAFVDGVDEKLRCSFQSMHQGYPLETLERFLQAREGNVLKANKMLLDCLNWRASNRIDDILSKVITPNDVIRDSQLIGFSGFCKKGRPVFVLGVGRSGYDRAPLDKYVKSHIQLNEYRDRVLLPEATKHFGRYVGSCLKILDMTGLKLSSLHRLKILTAISTVDDLNYPEKTDAYYIVNAPFVFTACWKAVKPLLQERTKRKVQVLHGCGRDELLKVMDQNTIPQFCRLSSKELAKQKDPSLDMKVNYFSPSHPFHLQLCKYIEQRTVMGRPLGHVPQPSFCVTFPEPDDESTEVVHVIESTLERLAAAKKGMV</sequence>
<accession>A0ACC2DE26</accession>
<keyword evidence="2" id="KW-1185">Reference proteome</keyword>
<name>A0ACC2DE26_DIPCM</name>
<evidence type="ECO:0000313" key="2">
    <source>
        <dbReference type="Proteomes" id="UP001162992"/>
    </source>
</evidence>
<gene>
    <name evidence="1" type="ORF">O6H91_06G052400</name>
</gene>